<keyword evidence="2" id="KW-0862">Zinc</keyword>
<feature type="domain" description="CCHC-type" evidence="4">
    <location>
        <begin position="386"/>
        <end position="401"/>
    </location>
</feature>
<keyword evidence="2" id="KW-0863">Zinc-finger</keyword>
<proteinExistence type="predicted"/>
<evidence type="ECO:0000256" key="2">
    <source>
        <dbReference type="PROSITE-ProRule" id="PRU00047"/>
    </source>
</evidence>
<protein>
    <recommendedName>
        <fullName evidence="4">CCHC-type domain-containing protein</fullName>
    </recommendedName>
</protein>
<comment type="caution">
    <text evidence="5">The sequence shown here is derived from an EMBL/GenBank/DDBJ whole genome shotgun (WGS) entry which is preliminary data.</text>
</comment>
<dbReference type="InterPro" id="IPR001878">
    <property type="entry name" value="Znf_CCHC"/>
</dbReference>
<evidence type="ECO:0000256" key="1">
    <source>
        <dbReference type="ARBA" id="ARBA00022664"/>
    </source>
</evidence>
<evidence type="ECO:0000313" key="5">
    <source>
        <dbReference type="EMBL" id="CAD6904811.1"/>
    </source>
</evidence>
<dbReference type="PROSITE" id="PS50158">
    <property type="entry name" value="ZF_CCHC"/>
    <property type="match status" value="1"/>
</dbReference>
<name>A0ABN7IPC1_9BASI</name>
<dbReference type="EMBL" id="CAJHJG010000674">
    <property type="protein sequence ID" value="CAD6904811.1"/>
    <property type="molecule type" value="Genomic_DNA"/>
</dbReference>
<evidence type="ECO:0000256" key="3">
    <source>
        <dbReference type="SAM" id="MobiDB-lite"/>
    </source>
</evidence>
<evidence type="ECO:0000259" key="4">
    <source>
        <dbReference type="PROSITE" id="PS50158"/>
    </source>
</evidence>
<reference evidence="5" key="1">
    <citation type="submission" date="2020-10" db="EMBL/GenBank/DDBJ databases">
        <authorList>
            <person name="Sedaghatjoo S."/>
        </authorList>
    </citation>
    <scope>NUCLEOTIDE SEQUENCE</scope>
    <source>
        <strain evidence="5">AZH3</strain>
    </source>
</reference>
<organism evidence="5 6">
    <name type="scientific">Tilletia caries</name>
    <name type="common">wheat bunt fungus</name>
    <dbReference type="NCBI Taxonomy" id="13290"/>
    <lineage>
        <taxon>Eukaryota</taxon>
        <taxon>Fungi</taxon>
        <taxon>Dikarya</taxon>
        <taxon>Basidiomycota</taxon>
        <taxon>Ustilaginomycotina</taxon>
        <taxon>Exobasidiomycetes</taxon>
        <taxon>Tilletiales</taxon>
        <taxon>Tilletiaceae</taxon>
        <taxon>Tilletia</taxon>
    </lineage>
</organism>
<dbReference type="SUPFAM" id="SSF57756">
    <property type="entry name" value="Retrovirus zinc finger-like domains"/>
    <property type="match status" value="1"/>
</dbReference>
<dbReference type="Proteomes" id="UP000836402">
    <property type="component" value="Unassembled WGS sequence"/>
</dbReference>
<evidence type="ECO:0000313" key="6">
    <source>
        <dbReference type="Proteomes" id="UP000836402"/>
    </source>
</evidence>
<dbReference type="SMART" id="SM00343">
    <property type="entry name" value="ZnF_C2HC"/>
    <property type="match status" value="1"/>
</dbReference>
<accession>A0ABN7IPC1</accession>
<gene>
    <name evidence="5" type="ORF">JKIAZH3_G3840</name>
</gene>
<feature type="compositionally biased region" description="Polar residues" evidence="3">
    <location>
        <begin position="366"/>
        <end position="384"/>
    </location>
</feature>
<dbReference type="InterPro" id="IPR036875">
    <property type="entry name" value="Znf_CCHC_sf"/>
</dbReference>
<keyword evidence="6" id="KW-1185">Reference proteome</keyword>
<sequence length="444" mass="48074">MSSTLYPDLQTGVTMQDSRPPSAQGQARPATSSLSLPTARAALDGPDLETLVDLLQRNLNLDRETATVKVLELVVGGTTGGTANTPSASSETKEKTPSLSAAQLLRNAELSNQRKIAGTILKLNRNNFVAWLLAFRNLIGGIPEAEDIVEGIEHDADFSNGTLATLKYDLALDKELGRVIIQTVDPDVGTCLQDVHTSGERRASVFFAVLRSECLQDDPASQDVVTRTILGIKQGNNTIATLVTTFRHWFTHAALIGRPIGKQEQVRLFLEALHPRYASLGQSADLMRSQLKKLGLPYELDFQSLTSQALLEEAKQKKTQNSASADYAFAVAFQASGTPYKPPPSSSSNTQHNKKSNNKDKKTNTQHNNKSAPSKGSNVHTSPGTCNRCLKAGHWARECRQSWEECKSAQAKAGNSATALAAIESSIAQATRELEAIQTAQRQQ</sequence>
<feature type="region of interest" description="Disordered" evidence="3">
    <location>
        <begin position="1"/>
        <end position="36"/>
    </location>
</feature>
<feature type="region of interest" description="Disordered" evidence="3">
    <location>
        <begin position="338"/>
        <end position="384"/>
    </location>
</feature>
<keyword evidence="1" id="KW-0507">mRNA processing</keyword>
<keyword evidence="2" id="KW-0479">Metal-binding</keyword>